<dbReference type="InterPro" id="IPR003594">
    <property type="entry name" value="HATPase_dom"/>
</dbReference>
<evidence type="ECO:0000256" key="4">
    <source>
        <dbReference type="ARBA" id="ARBA00022553"/>
    </source>
</evidence>
<evidence type="ECO:0000256" key="8">
    <source>
        <dbReference type="ARBA" id="ARBA00022777"/>
    </source>
</evidence>
<dbReference type="Pfam" id="PF02702">
    <property type="entry name" value="KdpD"/>
    <property type="match status" value="1"/>
</dbReference>
<reference evidence="16" key="1">
    <citation type="submission" date="2017-10" db="EMBL/GenBank/DDBJ databases">
        <title>Complete genome sequence of Moraxella osloensis NP7 isolated from human skin.</title>
        <authorList>
            <person name="Lee K."/>
            <person name="Lim J.Y."/>
            <person name="Hwang I."/>
        </authorList>
    </citation>
    <scope>NUCLEOTIDE SEQUENCE [LARGE SCALE GENOMIC DNA]</scope>
    <source>
        <strain evidence="16">NP7</strain>
        <plasmid evidence="16">pnp7-3</plasmid>
    </source>
</reference>
<dbReference type="Pfam" id="PF02518">
    <property type="entry name" value="HATPase_c"/>
    <property type="match status" value="1"/>
</dbReference>
<dbReference type="EC" id="2.7.13.3" evidence="3"/>
<evidence type="ECO:0000313" key="15">
    <source>
        <dbReference type="EMBL" id="ATR79969.1"/>
    </source>
</evidence>
<dbReference type="FunFam" id="3.40.50.300:FF:000483">
    <property type="entry name" value="Sensor histidine kinase KdpD"/>
    <property type="match status" value="1"/>
</dbReference>
<keyword evidence="6 13" id="KW-0812">Transmembrane</keyword>
<dbReference type="InterPro" id="IPR052023">
    <property type="entry name" value="Histidine_kinase_KdpD"/>
</dbReference>
<dbReference type="CDD" id="cd00075">
    <property type="entry name" value="HATPase"/>
    <property type="match status" value="1"/>
</dbReference>
<dbReference type="SUPFAM" id="SSF52402">
    <property type="entry name" value="Adenine nucleotide alpha hydrolases-like"/>
    <property type="match status" value="1"/>
</dbReference>
<feature type="transmembrane region" description="Helical" evidence="13">
    <location>
        <begin position="421"/>
        <end position="441"/>
    </location>
</feature>
<dbReference type="GO" id="GO:0005524">
    <property type="term" value="F:ATP binding"/>
    <property type="evidence" value="ECO:0007669"/>
    <property type="project" value="UniProtKB-KW"/>
</dbReference>
<evidence type="ECO:0000256" key="13">
    <source>
        <dbReference type="SAM" id="Phobius"/>
    </source>
</evidence>
<dbReference type="SUPFAM" id="SSF55781">
    <property type="entry name" value="GAF domain-like"/>
    <property type="match status" value="1"/>
</dbReference>
<organism evidence="15 16">
    <name type="scientific">Faucicola osloensis</name>
    <name type="common">Moraxella osloensis</name>
    <dbReference type="NCBI Taxonomy" id="34062"/>
    <lineage>
        <taxon>Bacteria</taxon>
        <taxon>Pseudomonadati</taxon>
        <taxon>Pseudomonadota</taxon>
        <taxon>Gammaproteobacteria</taxon>
        <taxon>Moraxellales</taxon>
        <taxon>Moraxellaceae</taxon>
        <taxon>Faucicola</taxon>
    </lineage>
</organism>
<dbReference type="SUPFAM" id="SSF52540">
    <property type="entry name" value="P-loop containing nucleoside triphosphate hydrolases"/>
    <property type="match status" value="1"/>
</dbReference>
<keyword evidence="9" id="KW-0067">ATP-binding</keyword>
<dbReference type="Gene3D" id="3.30.450.40">
    <property type="match status" value="1"/>
</dbReference>
<dbReference type="InterPro" id="IPR003852">
    <property type="entry name" value="Sig_transdc_His_kinase_KdpD_N"/>
</dbReference>
<sequence length="916" mass="101438">MTDNRPNPDELLNQIEAETLTTTRGKLKIFFGSSAGVGKTYDMLMAARQAQAQGFNVLVGIVETHGRSETAALLEDLTILPLKQIDYRGQTLKEFDIDAALAIHPDILLVDELAHSNVPTSRHPKRWQDVEELINAGINVYTTLNVQHLESVNDVVNQITGIAVRETLPDWFFDAANEVVLVDLPADELLTRLEEGKVYLPNQAKNAVKNFFRKGNLIALRELALRRTADRVDTDMRNYRKQARISPIWNTTDQLLVGLSSTGNNERLIRHAARLAGSLHTKWYVTHVETPSNLSKNKQKILDALRLAEDMGATTQIITANSVAEGLTSYAHQFNIGRIVIGQQRPKLGCWRNSLIEQIGKQDTKLDLIIVNQVADTTPNTSASLISKTPNYQELWANHNVRGYLVATVGCTLVTASLAKLTQWLDLANVLMLYLLIIVFVSVRFGRFPGIFAVIVSVLSFDFFFVEPKFSFSVSDVQYLLTFGVLIVVSLLINNLAVGLRFQAQSARRRELQAKSISELSQGLSAARKTEQIADHATLWLLQHLASYALVVTPNNQGRLNLVSDTAVPSEFDWAVTQWVYDHNQLAGFGTNTLTANKMQYRPLAASGQVLGVIAVLPKDTSYFNQPEQQRFLDVAVAQIALALERIYLAKVAQEAVIQVKSEQLRGTLLSALSHDIRTPLAVLSTLAESLLQLTQTEQEQHQLALDIQQQSRAIGRLVVNILDYASLQSGGISVNKQWISLEELIGGILTQLEFALGTRDIIVDIPDALQFIYTDELLLARILNNLLTNAINYSPLGSPIHIQALSDSQNHFKINVIDAGDGVPIEMQTKIFERFTRGNPESTVTGLGLGLALSRELVKSLGGTLSVTNVVPHGACFTIELPQPSQIEQRQFASQLHNQSHISINSPSDYENLPT</sequence>
<comment type="catalytic activity">
    <reaction evidence="1">
        <text>ATP + protein L-histidine = ADP + protein N-phospho-L-histidine.</text>
        <dbReference type="EC" id="2.7.13.3"/>
    </reaction>
</comment>
<dbReference type="InterPro" id="IPR003661">
    <property type="entry name" value="HisK_dim/P_dom"/>
</dbReference>
<dbReference type="InterPro" id="IPR029016">
    <property type="entry name" value="GAF-like_dom_sf"/>
</dbReference>
<dbReference type="AlphaFoldDB" id="A0A2D2LY72"/>
<dbReference type="InterPro" id="IPR038318">
    <property type="entry name" value="KdpD_sf"/>
</dbReference>
<comment type="subcellular location">
    <subcellularLocation>
        <location evidence="2">Membrane</location>
        <topology evidence="2">Multi-pass membrane protein</topology>
    </subcellularLocation>
</comment>
<evidence type="ECO:0000313" key="16">
    <source>
        <dbReference type="Proteomes" id="UP000229340"/>
    </source>
</evidence>
<dbReference type="InterPro" id="IPR005467">
    <property type="entry name" value="His_kinase_dom"/>
</dbReference>
<dbReference type="SUPFAM" id="SSF55874">
    <property type="entry name" value="ATPase domain of HSP90 chaperone/DNA topoisomerase II/histidine kinase"/>
    <property type="match status" value="1"/>
</dbReference>
<evidence type="ECO:0000256" key="12">
    <source>
        <dbReference type="ARBA" id="ARBA00023136"/>
    </source>
</evidence>
<evidence type="ECO:0000256" key="11">
    <source>
        <dbReference type="ARBA" id="ARBA00023012"/>
    </source>
</evidence>
<keyword evidence="12 13" id="KW-0472">Membrane</keyword>
<evidence type="ECO:0000259" key="14">
    <source>
        <dbReference type="PROSITE" id="PS50109"/>
    </source>
</evidence>
<dbReference type="Pfam" id="PF13493">
    <property type="entry name" value="DUF4118"/>
    <property type="match status" value="1"/>
</dbReference>
<dbReference type="InterPro" id="IPR036097">
    <property type="entry name" value="HisK_dim/P_sf"/>
</dbReference>
<dbReference type="GO" id="GO:0005886">
    <property type="term" value="C:plasma membrane"/>
    <property type="evidence" value="ECO:0007669"/>
    <property type="project" value="TreeGrafter"/>
</dbReference>
<keyword evidence="10 13" id="KW-1133">Transmembrane helix</keyword>
<keyword evidence="8 15" id="KW-0418">Kinase</keyword>
<evidence type="ECO:0000256" key="6">
    <source>
        <dbReference type="ARBA" id="ARBA00022692"/>
    </source>
</evidence>
<evidence type="ECO:0000256" key="10">
    <source>
        <dbReference type="ARBA" id="ARBA00022989"/>
    </source>
</evidence>
<dbReference type="GO" id="GO:0000155">
    <property type="term" value="F:phosphorelay sensor kinase activity"/>
    <property type="evidence" value="ECO:0007669"/>
    <property type="project" value="InterPro"/>
</dbReference>
<protein>
    <recommendedName>
        <fullName evidence="3">histidine kinase</fullName>
        <ecNumber evidence="3">2.7.13.3</ecNumber>
    </recommendedName>
</protein>
<dbReference type="InterPro" id="IPR025201">
    <property type="entry name" value="KdpD_TM"/>
</dbReference>
<dbReference type="SMART" id="SM00387">
    <property type="entry name" value="HATPase_c"/>
    <property type="match status" value="1"/>
</dbReference>
<dbReference type="InterPro" id="IPR036890">
    <property type="entry name" value="HATPase_C_sf"/>
</dbReference>
<dbReference type="PANTHER" id="PTHR45569:SF1">
    <property type="entry name" value="SENSOR PROTEIN KDPD"/>
    <property type="match status" value="1"/>
</dbReference>
<dbReference type="GO" id="GO:0005737">
    <property type="term" value="C:cytoplasm"/>
    <property type="evidence" value="ECO:0007669"/>
    <property type="project" value="UniProtKB-ARBA"/>
</dbReference>
<feature type="transmembrane region" description="Helical" evidence="13">
    <location>
        <begin position="478"/>
        <end position="500"/>
    </location>
</feature>
<accession>A0A2D2LY72</accession>
<dbReference type="Gene3D" id="3.30.565.10">
    <property type="entry name" value="Histidine kinase-like ATPase, C-terminal domain"/>
    <property type="match status" value="1"/>
</dbReference>
<dbReference type="Pfam" id="PF00512">
    <property type="entry name" value="HisKA"/>
    <property type="match status" value="1"/>
</dbReference>
<dbReference type="Proteomes" id="UP000229340">
    <property type="component" value="Plasmid pNP7-3"/>
</dbReference>
<dbReference type="EMBL" id="CP024446">
    <property type="protein sequence ID" value="ATR79969.1"/>
    <property type="molecule type" value="Genomic_DNA"/>
</dbReference>
<feature type="domain" description="Histidine kinase" evidence="14">
    <location>
        <begin position="672"/>
        <end position="886"/>
    </location>
</feature>
<keyword evidence="7" id="KW-0547">Nucleotide-binding</keyword>
<dbReference type="RefSeq" id="WP_100271282.1">
    <property type="nucleotide sequence ID" value="NZ_CP024446.1"/>
</dbReference>
<dbReference type="Gene3D" id="3.40.50.300">
    <property type="entry name" value="P-loop containing nucleotide triphosphate hydrolases"/>
    <property type="match status" value="1"/>
</dbReference>
<dbReference type="CDD" id="cd00082">
    <property type="entry name" value="HisKA"/>
    <property type="match status" value="1"/>
</dbReference>
<dbReference type="PRINTS" id="PR00344">
    <property type="entry name" value="BCTRLSENSOR"/>
</dbReference>
<dbReference type="SMART" id="SM00388">
    <property type="entry name" value="HisKA"/>
    <property type="match status" value="1"/>
</dbReference>
<evidence type="ECO:0000256" key="1">
    <source>
        <dbReference type="ARBA" id="ARBA00000085"/>
    </source>
</evidence>
<evidence type="ECO:0000256" key="9">
    <source>
        <dbReference type="ARBA" id="ARBA00022840"/>
    </source>
</evidence>
<dbReference type="InterPro" id="IPR003018">
    <property type="entry name" value="GAF"/>
</dbReference>
<geneLocation type="plasmid" evidence="16">
    <name>pnp7-3</name>
</geneLocation>
<evidence type="ECO:0000256" key="2">
    <source>
        <dbReference type="ARBA" id="ARBA00004141"/>
    </source>
</evidence>
<feature type="transmembrane region" description="Helical" evidence="13">
    <location>
        <begin position="448"/>
        <end position="466"/>
    </location>
</feature>
<dbReference type="InterPro" id="IPR027417">
    <property type="entry name" value="P-loop_NTPase"/>
</dbReference>
<evidence type="ECO:0000256" key="7">
    <source>
        <dbReference type="ARBA" id="ARBA00022741"/>
    </source>
</evidence>
<keyword evidence="15" id="KW-0614">Plasmid</keyword>
<dbReference type="Pfam" id="PF13492">
    <property type="entry name" value="GAF_3"/>
    <property type="match status" value="1"/>
</dbReference>
<proteinExistence type="predicted"/>
<dbReference type="Gene3D" id="1.10.287.130">
    <property type="match status" value="1"/>
</dbReference>
<gene>
    <name evidence="15" type="ORF">NP7_11460</name>
</gene>
<dbReference type="Gene3D" id="1.20.120.620">
    <property type="entry name" value="Backbone structure of the membrane domain of e. Coli histidine kinase receptor kdpd"/>
    <property type="match status" value="1"/>
</dbReference>
<dbReference type="PANTHER" id="PTHR45569">
    <property type="entry name" value="SENSOR PROTEIN KDPD"/>
    <property type="match status" value="1"/>
</dbReference>
<dbReference type="InterPro" id="IPR004358">
    <property type="entry name" value="Sig_transdc_His_kin-like_C"/>
</dbReference>
<keyword evidence="4" id="KW-0597">Phosphoprotein</keyword>
<keyword evidence="5" id="KW-0808">Transferase</keyword>
<keyword evidence="11" id="KW-0902">Two-component regulatory system</keyword>
<evidence type="ECO:0000256" key="5">
    <source>
        <dbReference type="ARBA" id="ARBA00022679"/>
    </source>
</evidence>
<dbReference type="PROSITE" id="PS50109">
    <property type="entry name" value="HIS_KIN"/>
    <property type="match status" value="1"/>
</dbReference>
<name>A0A2D2LY72_FAUOS</name>
<evidence type="ECO:0000256" key="3">
    <source>
        <dbReference type="ARBA" id="ARBA00012438"/>
    </source>
</evidence>
<dbReference type="SUPFAM" id="SSF47384">
    <property type="entry name" value="Homodimeric domain of signal transducing histidine kinase"/>
    <property type="match status" value="1"/>
</dbReference>